<dbReference type="InterPro" id="IPR036691">
    <property type="entry name" value="Endo/exonu/phosph_ase_sf"/>
</dbReference>
<dbReference type="Pfam" id="PF03372">
    <property type="entry name" value="Exo_endo_phos"/>
    <property type="match status" value="1"/>
</dbReference>
<keyword evidence="3" id="KW-1185">Reference proteome</keyword>
<protein>
    <recommendedName>
        <fullName evidence="1">Endonuclease/exonuclease/phosphatase domain-containing protein</fullName>
    </recommendedName>
</protein>
<name>A0A9Q0G5L5_9ROSI</name>
<dbReference type="InterPro" id="IPR005135">
    <property type="entry name" value="Endo/exonuclease/phosphatase"/>
</dbReference>
<evidence type="ECO:0000313" key="2">
    <source>
        <dbReference type="EMBL" id="KAJ4842724.1"/>
    </source>
</evidence>
<proteinExistence type="predicted"/>
<accession>A0A9Q0G5L5</accession>
<reference evidence="2" key="1">
    <citation type="submission" date="2022-02" db="EMBL/GenBank/DDBJ databases">
        <authorList>
            <person name="Henning P.M."/>
            <person name="McCubbin A.G."/>
            <person name="Shore J.S."/>
        </authorList>
    </citation>
    <scope>NUCLEOTIDE SEQUENCE</scope>
    <source>
        <strain evidence="2">F60SS</strain>
        <tissue evidence="2">Leaves</tissue>
    </source>
</reference>
<feature type="domain" description="Endonuclease/exonuclease/phosphatase" evidence="1">
    <location>
        <begin position="70"/>
        <end position="269"/>
    </location>
</feature>
<dbReference type="Gene3D" id="3.60.10.10">
    <property type="entry name" value="Endonuclease/exonuclease/phosphatase"/>
    <property type="match status" value="1"/>
</dbReference>
<dbReference type="PANTHER" id="PTHR33710:SF79">
    <property type="entry name" value="OS06G0205337 PROTEIN"/>
    <property type="match status" value="1"/>
</dbReference>
<sequence length="388" mass="44814">MASTGCKWKKQARASSVNEPVSAPTHPSSEASEEIVSVPISVCKTGDVRTPCYECLRGSSKATEAATTIVTWNCQGSGQSLTIGALQELVKNYCPSMIFIMETKKSCRYLDSLRRSLCFDHGNYVERVGLSGGLALWWKNTFRKEWFMTCVYDPPNRSDRLLFWDVLKDLQPVGEAWLLMGDFNAVFLEKEKSGGRQPRLSQLLDFSSFHTSMELMDLDFKGSPFIWTNRRIGDDAIDARIDRGVGTVEWRLLFPECHILHEGLFGSDHRPLCLQLSSSTPRGKRLFCFEQTWLEDEHCLDFVRRGWACTTHGLSQFRTTFKLRSTRRLLKGWFWKRQRNARDRITSLIKSIDDLHKLPYTEAVKEHEKKLVDDLEDAWKLEEMYWQQ</sequence>
<evidence type="ECO:0000313" key="3">
    <source>
        <dbReference type="Proteomes" id="UP001141552"/>
    </source>
</evidence>
<evidence type="ECO:0000259" key="1">
    <source>
        <dbReference type="Pfam" id="PF03372"/>
    </source>
</evidence>
<dbReference type="SUPFAM" id="SSF56219">
    <property type="entry name" value="DNase I-like"/>
    <property type="match status" value="1"/>
</dbReference>
<reference evidence="2" key="2">
    <citation type="journal article" date="2023" name="Plants (Basel)">
        <title>Annotation of the Turnera subulata (Passifloraceae) Draft Genome Reveals the S-Locus Evolved after the Divergence of Turneroideae from Passifloroideae in a Stepwise Manner.</title>
        <authorList>
            <person name="Henning P.M."/>
            <person name="Roalson E.H."/>
            <person name="Mir W."/>
            <person name="McCubbin A.G."/>
            <person name="Shore J.S."/>
        </authorList>
    </citation>
    <scope>NUCLEOTIDE SEQUENCE</scope>
    <source>
        <strain evidence="2">F60SS</strain>
    </source>
</reference>
<gene>
    <name evidence="2" type="ORF">Tsubulata_017697</name>
</gene>
<comment type="caution">
    <text evidence="2">The sequence shown here is derived from an EMBL/GenBank/DDBJ whole genome shotgun (WGS) entry which is preliminary data.</text>
</comment>
<organism evidence="2 3">
    <name type="scientific">Turnera subulata</name>
    <dbReference type="NCBI Taxonomy" id="218843"/>
    <lineage>
        <taxon>Eukaryota</taxon>
        <taxon>Viridiplantae</taxon>
        <taxon>Streptophyta</taxon>
        <taxon>Embryophyta</taxon>
        <taxon>Tracheophyta</taxon>
        <taxon>Spermatophyta</taxon>
        <taxon>Magnoliopsida</taxon>
        <taxon>eudicotyledons</taxon>
        <taxon>Gunneridae</taxon>
        <taxon>Pentapetalae</taxon>
        <taxon>rosids</taxon>
        <taxon>fabids</taxon>
        <taxon>Malpighiales</taxon>
        <taxon>Passifloraceae</taxon>
        <taxon>Turnera</taxon>
    </lineage>
</organism>
<dbReference type="AlphaFoldDB" id="A0A9Q0G5L5"/>
<dbReference type="Proteomes" id="UP001141552">
    <property type="component" value="Unassembled WGS sequence"/>
</dbReference>
<dbReference type="EMBL" id="JAKUCV010002416">
    <property type="protein sequence ID" value="KAJ4842724.1"/>
    <property type="molecule type" value="Genomic_DNA"/>
</dbReference>
<dbReference type="OrthoDB" id="694736at2759"/>
<dbReference type="GO" id="GO:0003824">
    <property type="term" value="F:catalytic activity"/>
    <property type="evidence" value="ECO:0007669"/>
    <property type="project" value="InterPro"/>
</dbReference>
<dbReference type="PANTHER" id="PTHR33710">
    <property type="entry name" value="BNAC02G09200D PROTEIN"/>
    <property type="match status" value="1"/>
</dbReference>